<feature type="region of interest" description="Disordered" evidence="1">
    <location>
        <begin position="125"/>
        <end position="144"/>
    </location>
</feature>
<feature type="region of interest" description="Disordered" evidence="1">
    <location>
        <begin position="19"/>
        <end position="108"/>
    </location>
</feature>
<feature type="compositionally biased region" description="Basic and acidic residues" evidence="1">
    <location>
        <begin position="33"/>
        <end position="43"/>
    </location>
</feature>
<dbReference type="Proteomes" id="UP001497482">
    <property type="component" value="Chromosome 1"/>
</dbReference>
<gene>
    <name evidence="2" type="ORF">KC01_LOCUS1405</name>
</gene>
<evidence type="ECO:0000313" key="2">
    <source>
        <dbReference type="EMBL" id="CAL1568869.1"/>
    </source>
</evidence>
<feature type="compositionally biased region" description="Basic and acidic residues" evidence="1">
    <location>
        <begin position="125"/>
        <end position="135"/>
    </location>
</feature>
<evidence type="ECO:0000256" key="1">
    <source>
        <dbReference type="SAM" id="MobiDB-lite"/>
    </source>
</evidence>
<protein>
    <submittedName>
        <fullName evidence="2">Uncharacterized protein</fullName>
    </submittedName>
</protein>
<sequence length="144" mass="15151">MAYDRADLSVKRWCRNNVCTPPTQPAAVSSPAAEHRDRHEAERHRKPSGLTLWPPTAGAEAATRPASLRRATEASVATNTGEAYFEGGAVPSSPLRPGEPGGCGVSHSSALASCRCLTNLSVDRPGAECKSSPEERSEDADPAV</sequence>
<name>A0AAV2J0I7_KNICA</name>
<dbReference type="EMBL" id="OZ035823">
    <property type="protein sequence ID" value="CAL1568869.1"/>
    <property type="molecule type" value="Genomic_DNA"/>
</dbReference>
<reference evidence="2 3" key="1">
    <citation type="submission" date="2024-04" db="EMBL/GenBank/DDBJ databases">
        <authorList>
            <person name="Waldvogel A.-M."/>
            <person name="Schoenle A."/>
        </authorList>
    </citation>
    <scope>NUCLEOTIDE SEQUENCE [LARGE SCALE GENOMIC DNA]</scope>
</reference>
<organism evidence="2 3">
    <name type="scientific">Knipowitschia caucasica</name>
    <name type="common">Caucasian dwarf goby</name>
    <name type="synonym">Pomatoschistus caucasicus</name>
    <dbReference type="NCBI Taxonomy" id="637954"/>
    <lineage>
        <taxon>Eukaryota</taxon>
        <taxon>Metazoa</taxon>
        <taxon>Chordata</taxon>
        <taxon>Craniata</taxon>
        <taxon>Vertebrata</taxon>
        <taxon>Euteleostomi</taxon>
        <taxon>Actinopterygii</taxon>
        <taxon>Neopterygii</taxon>
        <taxon>Teleostei</taxon>
        <taxon>Neoteleostei</taxon>
        <taxon>Acanthomorphata</taxon>
        <taxon>Gobiaria</taxon>
        <taxon>Gobiiformes</taxon>
        <taxon>Gobioidei</taxon>
        <taxon>Gobiidae</taxon>
        <taxon>Gobiinae</taxon>
        <taxon>Knipowitschia</taxon>
    </lineage>
</organism>
<keyword evidence="3" id="KW-1185">Reference proteome</keyword>
<evidence type="ECO:0000313" key="3">
    <source>
        <dbReference type="Proteomes" id="UP001497482"/>
    </source>
</evidence>
<dbReference type="AlphaFoldDB" id="A0AAV2J0I7"/>
<accession>A0AAV2J0I7</accession>
<proteinExistence type="predicted"/>